<name>A0AAP0HDM1_9ASTR</name>
<dbReference type="Pfam" id="PF23247">
    <property type="entry name" value="LRR_RPS2"/>
    <property type="match status" value="1"/>
</dbReference>
<sequence length="883" mass="100554">MEKTSLSHIVRPVTKHLEYVTSSRKRVRYMIEIMKELEGISSDIKMRISSSRRKNLEVPASVNGWLDEVEKIKEDVGRISNMAVGHFNMKLMYQAGRSASEATRRIQKLITEQKSITWTDATSEVTWTDARVPLGRIRSSGVDMFMSRQKPFEDALKFLQQDDNKNQVIALCGMGGVGKTTMMEQLQKVARDKKMFNFIVKVVIGKSPNIFSIQNDLALWLGGEGLRETTITARADTIHKKIKEILDGENRRILVILDDVWEKLELKDIGLTSPLPKGIKVLLTSRSEVVCQQIASAVGSVVQVVSVFVLNETEAQFLFFASSGVSEEYNSDLYHIGCDIVKKCGGLPVAIITVALTLRSEEDRNVWHNTLRRFNKYDNNNSHYNFTHRVFEMSFENLRKDEDKEIFLHCALFPKDYDISLEYLAIYAWGLNLFKNVSTFREARERTKKCVHNLIGVNLLMSSNHLGCVKMHDLLHDFVLNRVSTGGLVWIIKHDDVSYWGSDERSAYCTRISLTCTGLSMVPTEFKYPNLSLLQLMHGDMLEFPEYFHENMENLQVIAYYKLQHPLLPRCSTRLRTLSLHGCTLESDYSFVGDLVNLEVLSFAHCGIRKLPSTIGNLKRLKLLDLTGCVDLQIDDGVFMNLDNLEELYMRVSDRKAIRFTDSNWDEFTILVRRLFALEAEFVEKKTRLENLSFNRLEKFKISIGCLLDEEEDEDDRSSFTNTLKIVTESESENDILDSQINKLFKETHKLHLQVQGVIGLEKNVSLGNLRDLTVSNCAELEYVFPIPVASGLIRLERLIVSSCSSLETLVCSNNGSEINSEGGEVIKFEALKFLCLEKLPELVSLFLVDTVVELPQLVELEVDGLPNFTGISSLLNNQVQLH</sequence>
<evidence type="ECO:0000259" key="6">
    <source>
        <dbReference type="Pfam" id="PF00931"/>
    </source>
</evidence>
<dbReference type="GO" id="GO:0043531">
    <property type="term" value="F:ADP binding"/>
    <property type="evidence" value="ECO:0007669"/>
    <property type="project" value="InterPro"/>
</dbReference>
<dbReference type="InterPro" id="IPR050905">
    <property type="entry name" value="Plant_NBS-LRR"/>
</dbReference>
<comment type="similarity">
    <text evidence="1">Belongs to the disease resistance NB-LRR family.</text>
</comment>
<dbReference type="Gene3D" id="3.40.50.300">
    <property type="entry name" value="P-loop containing nucleotide triphosphate hydrolases"/>
    <property type="match status" value="1"/>
</dbReference>
<dbReference type="EMBL" id="JBCNJP010000001">
    <property type="protein sequence ID" value="KAK9080866.1"/>
    <property type="molecule type" value="Genomic_DNA"/>
</dbReference>
<dbReference type="SUPFAM" id="SSF52540">
    <property type="entry name" value="P-loop containing nucleoside triphosphate hydrolases"/>
    <property type="match status" value="1"/>
</dbReference>
<evidence type="ECO:0000256" key="3">
    <source>
        <dbReference type="ARBA" id="ARBA00022737"/>
    </source>
</evidence>
<reference evidence="8 9" key="1">
    <citation type="submission" date="2024-04" db="EMBL/GenBank/DDBJ databases">
        <title>The reference genome of an endangered Asteraceae, Deinandra increscens subsp. villosa, native to the Central Coast of California.</title>
        <authorList>
            <person name="Guilliams M."/>
            <person name="Hasenstab-Lehman K."/>
            <person name="Meyer R."/>
            <person name="Mcevoy S."/>
        </authorList>
    </citation>
    <scope>NUCLEOTIDE SEQUENCE [LARGE SCALE GENOMIC DNA]</scope>
    <source>
        <tissue evidence="8">Leaf</tissue>
    </source>
</reference>
<dbReference type="Pfam" id="PF00931">
    <property type="entry name" value="NB-ARC"/>
    <property type="match status" value="1"/>
</dbReference>
<dbReference type="Gene3D" id="3.80.10.10">
    <property type="entry name" value="Ribonuclease Inhibitor"/>
    <property type="match status" value="2"/>
</dbReference>
<dbReference type="InterPro" id="IPR042197">
    <property type="entry name" value="Apaf_helical"/>
</dbReference>
<dbReference type="InterPro" id="IPR057135">
    <property type="entry name" value="At4g27190-like_LRR"/>
</dbReference>
<evidence type="ECO:0000256" key="5">
    <source>
        <dbReference type="ARBA" id="ARBA00022840"/>
    </source>
</evidence>
<evidence type="ECO:0000259" key="7">
    <source>
        <dbReference type="Pfam" id="PF23247"/>
    </source>
</evidence>
<gene>
    <name evidence="8" type="ORF">SSX86_000008</name>
</gene>
<proteinExistence type="inferred from homology"/>
<dbReference type="InterPro" id="IPR027417">
    <property type="entry name" value="P-loop_NTPase"/>
</dbReference>
<keyword evidence="2" id="KW-0433">Leucine-rich repeat</keyword>
<feature type="domain" description="Disease resistance protein At4g27190-like leucine-rich repeats" evidence="7">
    <location>
        <begin position="764"/>
        <end position="865"/>
    </location>
</feature>
<comment type="caution">
    <text evidence="8">The sequence shown here is derived from an EMBL/GenBank/DDBJ whole genome shotgun (WGS) entry which is preliminary data.</text>
</comment>
<dbReference type="PANTHER" id="PTHR33463">
    <property type="entry name" value="NB-ARC DOMAIN-CONTAINING PROTEIN-RELATED"/>
    <property type="match status" value="1"/>
</dbReference>
<evidence type="ECO:0000256" key="4">
    <source>
        <dbReference type="ARBA" id="ARBA00022821"/>
    </source>
</evidence>
<dbReference type="Proteomes" id="UP001408789">
    <property type="component" value="Unassembled WGS sequence"/>
</dbReference>
<dbReference type="InterPro" id="IPR036388">
    <property type="entry name" value="WH-like_DNA-bd_sf"/>
</dbReference>
<keyword evidence="3" id="KW-0677">Repeat</keyword>
<dbReference type="GO" id="GO:0006952">
    <property type="term" value="P:defense response"/>
    <property type="evidence" value="ECO:0007669"/>
    <property type="project" value="UniProtKB-KW"/>
</dbReference>
<accession>A0AAP0HDM1</accession>
<dbReference type="PANTHER" id="PTHR33463:SF222">
    <property type="entry name" value="NB-ARC-RELATED"/>
    <property type="match status" value="1"/>
</dbReference>
<dbReference type="Gene3D" id="1.10.10.10">
    <property type="entry name" value="Winged helix-like DNA-binding domain superfamily/Winged helix DNA-binding domain"/>
    <property type="match status" value="1"/>
</dbReference>
<protein>
    <recommendedName>
        <fullName evidence="10">NB-ARC domain-containing protein</fullName>
    </recommendedName>
</protein>
<evidence type="ECO:0000313" key="8">
    <source>
        <dbReference type="EMBL" id="KAK9080866.1"/>
    </source>
</evidence>
<dbReference type="SUPFAM" id="SSF52058">
    <property type="entry name" value="L domain-like"/>
    <property type="match status" value="1"/>
</dbReference>
<dbReference type="PRINTS" id="PR00364">
    <property type="entry name" value="DISEASERSIST"/>
</dbReference>
<dbReference type="InterPro" id="IPR002182">
    <property type="entry name" value="NB-ARC"/>
</dbReference>
<organism evidence="8 9">
    <name type="scientific">Deinandra increscens subsp. villosa</name>
    <dbReference type="NCBI Taxonomy" id="3103831"/>
    <lineage>
        <taxon>Eukaryota</taxon>
        <taxon>Viridiplantae</taxon>
        <taxon>Streptophyta</taxon>
        <taxon>Embryophyta</taxon>
        <taxon>Tracheophyta</taxon>
        <taxon>Spermatophyta</taxon>
        <taxon>Magnoliopsida</taxon>
        <taxon>eudicotyledons</taxon>
        <taxon>Gunneridae</taxon>
        <taxon>Pentapetalae</taxon>
        <taxon>asterids</taxon>
        <taxon>campanulids</taxon>
        <taxon>Asterales</taxon>
        <taxon>Asteraceae</taxon>
        <taxon>Asteroideae</taxon>
        <taxon>Heliantheae alliance</taxon>
        <taxon>Madieae</taxon>
        <taxon>Madiinae</taxon>
        <taxon>Deinandra</taxon>
    </lineage>
</organism>
<keyword evidence="9" id="KW-1185">Reference proteome</keyword>
<keyword evidence="5" id="KW-0547">Nucleotide-binding</keyword>
<keyword evidence="5" id="KW-0067">ATP-binding</keyword>
<evidence type="ECO:0008006" key="10">
    <source>
        <dbReference type="Google" id="ProtNLM"/>
    </source>
</evidence>
<keyword evidence="4" id="KW-0611">Plant defense</keyword>
<dbReference type="InterPro" id="IPR032675">
    <property type="entry name" value="LRR_dom_sf"/>
</dbReference>
<evidence type="ECO:0000256" key="1">
    <source>
        <dbReference type="ARBA" id="ARBA00008894"/>
    </source>
</evidence>
<evidence type="ECO:0000313" key="9">
    <source>
        <dbReference type="Proteomes" id="UP001408789"/>
    </source>
</evidence>
<evidence type="ECO:0000256" key="2">
    <source>
        <dbReference type="ARBA" id="ARBA00022614"/>
    </source>
</evidence>
<dbReference type="GO" id="GO:0005524">
    <property type="term" value="F:ATP binding"/>
    <property type="evidence" value="ECO:0007669"/>
    <property type="project" value="UniProtKB-KW"/>
</dbReference>
<dbReference type="AlphaFoldDB" id="A0AAP0HDM1"/>
<dbReference type="Gene3D" id="1.10.8.430">
    <property type="entry name" value="Helical domain of apoptotic protease-activating factors"/>
    <property type="match status" value="1"/>
</dbReference>
<feature type="domain" description="NB-ARC" evidence="6">
    <location>
        <begin position="149"/>
        <end position="303"/>
    </location>
</feature>